<keyword evidence="3" id="KW-1185">Reference proteome</keyword>
<dbReference type="InterPro" id="IPR001173">
    <property type="entry name" value="Glyco_trans_2-like"/>
</dbReference>
<dbReference type="EMBL" id="CP000492">
    <property type="protein sequence ID" value="ABL64413.1"/>
    <property type="molecule type" value="Genomic_DNA"/>
</dbReference>
<dbReference type="InterPro" id="IPR029044">
    <property type="entry name" value="Nucleotide-diphossugar_trans"/>
</dbReference>
<dbReference type="STRING" id="290317.Cpha266_0354"/>
<dbReference type="CAZy" id="GT2">
    <property type="family name" value="Glycosyltransferase Family 2"/>
</dbReference>
<name>A1BDD6_CHLPD</name>
<keyword evidence="2" id="KW-0808">Transferase</keyword>
<dbReference type="Pfam" id="PF00535">
    <property type="entry name" value="Glycos_transf_2"/>
    <property type="match status" value="2"/>
</dbReference>
<organism evidence="2 3">
    <name type="scientific">Chlorobium phaeobacteroides (strain DSM 266 / SMG 266 / 2430)</name>
    <dbReference type="NCBI Taxonomy" id="290317"/>
    <lineage>
        <taxon>Bacteria</taxon>
        <taxon>Pseudomonadati</taxon>
        <taxon>Chlorobiota</taxon>
        <taxon>Chlorobiia</taxon>
        <taxon>Chlorobiales</taxon>
        <taxon>Chlorobiaceae</taxon>
        <taxon>Chlorobium/Pelodictyon group</taxon>
        <taxon>Chlorobium</taxon>
    </lineage>
</organism>
<proteinExistence type="predicted"/>
<accession>A1BDD6</accession>
<evidence type="ECO:0000313" key="2">
    <source>
        <dbReference type="EMBL" id="ABL64413.1"/>
    </source>
</evidence>
<dbReference type="OrthoDB" id="597270at2"/>
<dbReference type="Proteomes" id="UP000008701">
    <property type="component" value="Chromosome"/>
</dbReference>
<dbReference type="KEGG" id="cph:Cpha266_0354"/>
<dbReference type="eggNOG" id="COG1216">
    <property type="taxonomic scope" value="Bacteria"/>
</dbReference>
<dbReference type="CDD" id="cd04184">
    <property type="entry name" value="GT2_RfbC_Mx_like"/>
    <property type="match status" value="1"/>
</dbReference>
<dbReference type="RefSeq" id="WP_011744246.1">
    <property type="nucleotide sequence ID" value="NC_008639.1"/>
</dbReference>
<dbReference type="GO" id="GO:0016740">
    <property type="term" value="F:transferase activity"/>
    <property type="evidence" value="ECO:0007669"/>
    <property type="project" value="UniProtKB-KW"/>
</dbReference>
<sequence>MIRADQKAQNDFGAGECLDTELITRNNDLQALLSEQERRIYDLLQQYHKNESELRSVYNTPIGKIVRYYKTIKQKKKTQKNAEKNDYNIWLNKYDLLTEKRRKNIIAEIATKRESPLISVFMRLNKRSLSSLEQSVQSVKAQLYPHWELCIIAEASQHTEAETAIRKFVENDARITRHVKKETNTISEASNAALELAGGEFFALLESGDTIHPLALYHVAQEVMRYPEAGLLYSDEDSLDNNNKRVNPFFKPDFNYDLFLCQNMVGNLAVFKTSLARQTGGFKRELDGAQDYDLALRFYEKLKPEQIRHIPRVLYHKRISRSGTIAATETQISGNQEAALLAVNHHLKRTGIEATVEKAPEYPECNRIRYTIPNTPPSVDIIIPTKDMANLLKICVLSILAKTTYNNYSITIIDNGSKEQNTLDLLKQWKNDSRIRIIRDDETPFNYSKLNNRAVHSSSADFICLMNNDIEIITPEWLNEMMGHAIQPGVGAVGARLWYPNATLQHAGVITGMYTGTGHAHKKYPKGNPGYFGRACLQQEYSAVTGACLLINRINYLHVAGLNEQELTVAFNDIELCLKLKKKGLRNIWTPYAEMFHHESLTRGRNDTPEKKELAGKELAYMQNTWGIDKNHDPAYNPNLSITSDDFSLSWPPRILDR</sequence>
<gene>
    <name evidence="2" type="ordered locus">Cpha266_0354</name>
</gene>
<dbReference type="HOGENOM" id="CLU_005003_5_0_10"/>
<dbReference type="SUPFAM" id="SSF53448">
    <property type="entry name" value="Nucleotide-diphospho-sugar transferases"/>
    <property type="match status" value="2"/>
</dbReference>
<dbReference type="AlphaFoldDB" id="A1BDD6"/>
<feature type="domain" description="Glycosyltransferase 2-like" evidence="1">
    <location>
        <begin position="381"/>
        <end position="504"/>
    </location>
</feature>
<evidence type="ECO:0000259" key="1">
    <source>
        <dbReference type="Pfam" id="PF00535"/>
    </source>
</evidence>
<reference evidence="2 3" key="1">
    <citation type="submission" date="2006-12" db="EMBL/GenBank/DDBJ databases">
        <title>Complete sequence of Chlorobium phaeobacteroides DSM 266.</title>
        <authorList>
            <consortium name="US DOE Joint Genome Institute"/>
            <person name="Copeland A."/>
            <person name="Lucas S."/>
            <person name="Lapidus A."/>
            <person name="Barry K."/>
            <person name="Detter J.C."/>
            <person name="Glavina del Rio T."/>
            <person name="Hammon N."/>
            <person name="Israni S."/>
            <person name="Pitluck S."/>
            <person name="Goltsman E."/>
            <person name="Schmutz J."/>
            <person name="Larimer F."/>
            <person name="Land M."/>
            <person name="Hauser L."/>
            <person name="Mikhailova N."/>
            <person name="Li T."/>
            <person name="Overmann J."/>
            <person name="Bryant D.A."/>
            <person name="Richardson P."/>
        </authorList>
    </citation>
    <scope>NUCLEOTIDE SEQUENCE [LARGE SCALE GENOMIC DNA]</scope>
    <source>
        <strain evidence="2 3">DSM 266</strain>
    </source>
</reference>
<dbReference type="Gene3D" id="3.90.550.10">
    <property type="entry name" value="Spore Coat Polysaccharide Biosynthesis Protein SpsA, Chain A"/>
    <property type="match status" value="2"/>
</dbReference>
<dbReference type="PANTHER" id="PTHR43179:SF7">
    <property type="entry name" value="RHAMNOSYLTRANSFERASE WBBL"/>
    <property type="match status" value="1"/>
</dbReference>
<protein>
    <submittedName>
        <fullName evidence="2">Glycosyl transferase, family 2</fullName>
    </submittedName>
</protein>
<evidence type="ECO:0000313" key="3">
    <source>
        <dbReference type="Proteomes" id="UP000008701"/>
    </source>
</evidence>
<feature type="domain" description="Glycosyltransferase 2-like" evidence="1">
    <location>
        <begin position="129"/>
        <end position="274"/>
    </location>
</feature>
<dbReference type="PANTHER" id="PTHR43179">
    <property type="entry name" value="RHAMNOSYLTRANSFERASE WBBL"/>
    <property type="match status" value="1"/>
</dbReference>